<organism evidence="1 2">
    <name type="scientific">Paludifilum halophilum</name>
    <dbReference type="NCBI Taxonomy" id="1642702"/>
    <lineage>
        <taxon>Bacteria</taxon>
        <taxon>Bacillati</taxon>
        <taxon>Bacillota</taxon>
        <taxon>Bacilli</taxon>
        <taxon>Bacillales</taxon>
        <taxon>Thermoactinomycetaceae</taxon>
        <taxon>Paludifilum</taxon>
    </lineage>
</organism>
<accession>A0A235B1V7</accession>
<dbReference type="RefSeq" id="WP_094265842.1">
    <property type="nucleotide sequence ID" value="NZ_NOWF01000014.1"/>
</dbReference>
<gene>
    <name evidence="1" type="ORF">CHM34_17145</name>
</gene>
<comment type="caution">
    <text evidence="1">The sequence shown here is derived from an EMBL/GenBank/DDBJ whole genome shotgun (WGS) entry which is preliminary data.</text>
</comment>
<dbReference type="EMBL" id="NOWF01000014">
    <property type="protein sequence ID" value="OYD06290.1"/>
    <property type="molecule type" value="Genomic_DNA"/>
</dbReference>
<proteinExistence type="predicted"/>
<sequence>MFVLKKDANGHVIEESVKKVAYAHSASASVAAGGSETIVIQIPAGRHAFVKSLSVSGGSVSEIRIDGAPIPDKASVDDFAAVYGRLPSTRTTVEVEVASSIGETVTVEVKGYYIPFRVF</sequence>
<protein>
    <submittedName>
        <fullName evidence="1">Uncharacterized protein</fullName>
    </submittedName>
</protein>
<dbReference type="AlphaFoldDB" id="A0A235B1V7"/>
<reference evidence="1 2" key="1">
    <citation type="submission" date="2017-07" db="EMBL/GenBank/DDBJ databases">
        <title>The genome sequence of Paludifilum halophilum highlights mechanisms for microbial adaptation to high salt environemnts.</title>
        <authorList>
            <person name="Belbahri L."/>
        </authorList>
    </citation>
    <scope>NUCLEOTIDE SEQUENCE [LARGE SCALE GENOMIC DNA]</scope>
    <source>
        <strain evidence="1 2">DSM 102817</strain>
    </source>
</reference>
<evidence type="ECO:0000313" key="1">
    <source>
        <dbReference type="EMBL" id="OYD06290.1"/>
    </source>
</evidence>
<evidence type="ECO:0000313" key="2">
    <source>
        <dbReference type="Proteomes" id="UP000215459"/>
    </source>
</evidence>
<keyword evidence="2" id="KW-1185">Reference proteome</keyword>
<name>A0A235B1V7_9BACL</name>
<dbReference type="Proteomes" id="UP000215459">
    <property type="component" value="Unassembled WGS sequence"/>
</dbReference>